<evidence type="ECO:0000313" key="7">
    <source>
        <dbReference type="Proteomes" id="UP001153714"/>
    </source>
</evidence>
<dbReference type="InterPro" id="IPR008930">
    <property type="entry name" value="Terpenoid_cyclase/PrenylTrfase"/>
</dbReference>
<feature type="domain" description="Alpha-2-macroglobulin bait region" evidence="4">
    <location>
        <begin position="456"/>
        <end position="595"/>
    </location>
</feature>
<evidence type="ECO:0000259" key="5">
    <source>
        <dbReference type="SMART" id="SM01360"/>
    </source>
</evidence>
<feature type="region of interest" description="Disordered" evidence="3">
    <location>
        <begin position="667"/>
        <end position="687"/>
    </location>
</feature>
<dbReference type="EMBL" id="OU893343">
    <property type="protein sequence ID" value="CAH0748966.1"/>
    <property type="molecule type" value="Genomic_DNA"/>
</dbReference>
<dbReference type="Pfam" id="PF17791">
    <property type="entry name" value="MG3"/>
    <property type="match status" value="1"/>
</dbReference>
<feature type="domain" description="Alpha-2-macroglobulin" evidence="5">
    <location>
        <begin position="708"/>
        <end position="800"/>
    </location>
</feature>
<proteinExistence type="predicted"/>
<keyword evidence="2" id="KW-0882">Thioester bond</keyword>
<reference evidence="6" key="2">
    <citation type="submission" date="2022-10" db="EMBL/GenBank/DDBJ databases">
        <authorList>
            <consortium name="ENA_rothamsted_submissions"/>
            <consortium name="culmorum"/>
            <person name="King R."/>
        </authorList>
    </citation>
    <scope>NUCLEOTIDE SEQUENCE</scope>
</reference>
<name>A0A9P0C5K0_9NEOP</name>
<protein>
    <recommendedName>
        <fullName evidence="8">CD109 antigen</fullName>
    </recommendedName>
</protein>
<dbReference type="SUPFAM" id="SSF48239">
    <property type="entry name" value="Terpenoid cyclases/Protein prenyltransferases"/>
    <property type="match status" value="1"/>
</dbReference>
<accession>A0A9P0C5K0</accession>
<dbReference type="Gene3D" id="1.50.10.20">
    <property type="match status" value="1"/>
</dbReference>
<dbReference type="InterPro" id="IPR013783">
    <property type="entry name" value="Ig-like_fold"/>
</dbReference>
<dbReference type="GO" id="GO:0005615">
    <property type="term" value="C:extracellular space"/>
    <property type="evidence" value="ECO:0007669"/>
    <property type="project" value="InterPro"/>
</dbReference>
<evidence type="ECO:0000256" key="1">
    <source>
        <dbReference type="ARBA" id="ARBA00022729"/>
    </source>
</evidence>
<dbReference type="PANTHER" id="PTHR11412:SF136">
    <property type="entry name" value="CD109 ANTIGEN"/>
    <property type="match status" value="1"/>
</dbReference>
<dbReference type="Gene3D" id="2.60.40.1930">
    <property type="match status" value="2"/>
</dbReference>
<reference evidence="6" key="1">
    <citation type="submission" date="2021-12" db="EMBL/GenBank/DDBJ databases">
        <authorList>
            <person name="King R."/>
        </authorList>
    </citation>
    <scope>NUCLEOTIDE SEQUENCE</scope>
</reference>
<evidence type="ECO:0000256" key="3">
    <source>
        <dbReference type="SAM" id="MobiDB-lite"/>
    </source>
</evidence>
<dbReference type="Proteomes" id="UP001153714">
    <property type="component" value="Chromosome 12"/>
</dbReference>
<evidence type="ECO:0000256" key="2">
    <source>
        <dbReference type="ARBA" id="ARBA00022966"/>
    </source>
</evidence>
<keyword evidence="7" id="KW-1185">Reference proteome</keyword>
<dbReference type="SMART" id="SM01360">
    <property type="entry name" value="A2M"/>
    <property type="match status" value="1"/>
</dbReference>
<dbReference type="Pfam" id="PF00207">
    <property type="entry name" value="A2M"/>
    <property type="match status" value="1"/>
</dbReference>
<dbReference type="Pfam" id="PF01835">
    <property type="entry name" value="MG2"/>
    <property type="match status" value="1"/>
</dbReference>
<dbReference type="Gene3D" id="2.60.40.10">
    <property type="entry name" value="Immunoglobulins"/>
    <property type="match status" value="1"/>
</dbReference>
<keyword evidence="1" id="KW-0732">Signal</keyword>
<dbReference type="Gene3D" id="2.60.40.1940">
    <property type="match status" value="1"/>
</dbReference>
<dbReference type="GO" id="GO:0004866">
    <property type="term" value="F:endopeptidase inhibitor activity"/>
    <property type="evidence" value="ECO:0007669"/>
    <property type="project" value="InterPro"/>
</dbReference>
<organism evidence="6 7">
    <name type="scientific">Diatraea saccharalis</name>
    <name type="common">sugarcane borer</name>
    <dbReference type="NCBI Taxonomy" id="40085"/>
    <lineage>
        <taxon>Eukaryota</taxon>
        <taxon>Metazoa</taxon>
        <taxon>Ecdysozoa</taxon>
        <taxon>Arthropoda</taxon>
        <taxon>Hexapoda</taxon>
        <taxon>Insecta</taxon>
        <taxon>Pterygota</taxon>
        <taxon>Neoptera</taxon>
        <taxon>Endopterygota</taxon>
        <taxon>Lepidoptera</taxon>
        <taxon>Glossata</taxon>
        <taxon>Ditrysia</taxon>
        <taxon>Pyraloidea</taxon>
        <taxon>Crambidae</taxon>
        <taxon>Crambinae</taxon>
        <taxon>Diatraea</taxon>
    </lineage>
</organism>
<dbReference type="InterPro" id="IPR041555">
    <property type="entry name" value="MG3"/>
</dbReference>
<dbReference type="OrthoDB" id="9998011at2759"/>
<dbReference type="SUPFAM" id="SSF49410">
    <property type="entry name" value="Alpha-macroglobulin receptor domain"/>
    <property type="match status" value="1"/>
</dbReference>
<dbReference type="PANTHER" id="PTHR11412">
    <property type="entry name" value="MACROGLOBULIN / COMPLEMENT"/>
    <property type="match status" value="1"/>
</dbReference>
<dbReference type="InterPro" id="IPR036595">
    <property type="entry name" value="A-macroglobulin_rcpt-bd_sf"/>
</dbReference>
<evidence type="ECO:0000313" key="6">
    <source>
        <dbReference type="EMBL" id="CAH0748966.1"/>
    </source>
</evidence>
<dbReference type="InterPro" id="IPR011626">
    <property type="entry name" value="Alpha-macroglobulin_TED"/>
</dbReference>
<evidence type="ECO:0000259" key="4">
    <source>
        <dbReference type="SMART" id="SM01359"/>
    </source>
</evidence>
<dbReference type="InterPro" id="IPR002890">
    <property type="entry name" value="MG2"/>
</dbReference>
<dbReference type="Gene3D" id="2.60.40.2950">
    <property type="match status" value="1"/>
</dbReference>
<dbReference type="Pfam" id="PF07703">
    <property type="entry name" value="A2M_BRD"/>
    <property type="match status" value="1"/>
</dbReference>
<dbReference type="Gene3D" id="2.60.40.690">
    <property type="entry name" value="Alpha-macroglobulin, receptor-binding domain"/>
    <property type="match status" value="1"/>
</dbReference>
<dbReference type="Pfam" id="PF07678">
    <property type="entry name" value="TED_complement"/>
    <property type="match status" value="1"/>
</dbReference>
<dbReference type="InterPro" id="IPR050473">
    <property type="entry name" value="A2M/Complement_sys"/>
</dbReference>
<dbReference type="InterPro" id="IPR001599">
    <property type="entry name" value="Macroglobln_a2"/>
</dbReference>
<dbReference type="InterPro" id="IPR011625">
    <property type="entry name" value="A2M_N_BRD"/>
</dbReference>
<sequence>MDMCTNYNDFQLILHMVNIRLRKADLPKIRTIKMYNDSSCNENKVISVVGPRILRPFGPYSVAIAGGSRAYTLYVAVEGRRSNGEQFTQGRQVQIPPATSRQVDFDIDDPGPGEYSLVARSTSGPLFSSAAPLVYQPRSFCVFVQTDKRVYQPGDTINFAVIALDKYLLPLNAPVDVSLLDAGGAPVWQKLAVSLDKGIFTDQFTLADEPALGEWTIQVEAREQIYSRHILVADYVMPKFQLDVDLPKQALFSDGRFTVNITAKHFNGLPVNGELTVSAYAVFFSQLLQPVFSPPARKVFSFNGNAEVVYDFKTDLDLAVDAARPVVVEAVLEEKDTLIKQNVTSRILLLRTPYRLKVTAPDYVKPMLPYNVQIEVVDPTGQIMDINEDVTVERLWDDGAPVNVTTVKLKHGIAKYSLVPDAAHINSTLNLVINYKEVTERVVNVQRNSDSGGQFLTVELLTQDTSEGDEMRARITASEPMDLVHYVVIARGDIIIAKTLELNPARRSVDVSAEVTRHMSPGCVLLAWYPRVDSTNTMLASAVYVPQRNLLKHKVSVKAVSASNFQPNTLTELQVSGAAGSRVVVLGADTDAVTAGLANNNGLGSGLNDHTVQREVESFAGLKHSVFKNEEHLPGLGLDLGGYTSRDVFRNAGMVVLTDGVIIQNGVDPKQEAPESGTRPPLAGPYAFSRLPPPPSPRYYLTITPLPTWAFGNFSLDNEGKGSIGRFTPPPQVPVNMKIGAFAVDSQLGLGIASPQTFANSVPLSISCELPATMQRGETVAAVVVLKSTLTVDISLEVTMYNTAQFFEFEPLDNDINATKKIETFNRLRVSVPAEGSASTAFLITMVQTGRAEVLIDAKGSRVSAAFSSTIEVTDGYEEDVWMWSLLDARNGVARTNMTLEGVAGTRLGNVYLQATGDLLANAIHAIHVPPAPAADPPHAVKPMAVACVLLQYLQNMNHETVSIAKDAQALASLGYQRLMAYRRADGSFAPETDRDSKGDVWMTAVAARWMSRCARFLEVSPAVSSSAIEWLARNQLPDGSWGIVPPPHNDPHAQAPIPLVAHALLALIQAKGKDLHYKNEINKAVDYLAKELSPSLDAYTLAVVSNALAAAKHPDAAIALLYMDKYVNNTGSTLFWSRNVRGNEWRNPWLKSNSLEANTAAWGLRTMLTSRLEDKAEPVARFLLQAYKPLQPDPDVLDALAHYAELTKTSTKMRLSVNVSGSEELRQIQIGDNNPLIIQKQQVGNVRWVSAVSEGRGVALVGLSARGSTNVTAAWPRYTLDPRVDQVSTPYRMQLSICIGFVPQGNDTESGLTLLTVQLPSGYLADINTITELTSVGAHGDVSATAGGLSDTDNK</sequence>
<evidence type="ECO:0008006" key="8">
    <source>
        <dbReference type="Google" id="ProtNLM"/>
    </source>
</evidence>
<dbReference type="SMART" id="SM01359">
    <property type="entry name" value="A2M_N_2"/>
    <property type="match status" value="1"/>
</dbReference>
<gene>
    <name evidence="6" type="ORF">DIATSA_LOCUS2506</name>
</gene>